<gene>
    <name evidence="2" type="ORF">BSFP_048940</name>
</gene>
<evidence type="ECO:0000256" key="1">
    <source>
        <dbReference type="SAM" id="MobiDB-lite"/>
    </source>
</evidence>
<accession>A0A1Y1BX67</accession>
<reference evidence="2 3" key="1">
    <citation type="journal article" date="2017" name="Genome Announc.">
        <title>Complete Genome Sequence of Burkholderia stabilis FERMP-21014.</title>
        <authorList>
            <person name="Konishi K."/>
            <person name="Kumagai T."/>
            <person name="Sakasegawa S."/>
            <person name="Tamura T."/>
        </authorList>
    </citation>
    <scope>NUCLEOTIDE SEQUENCE [LARGE SCALE GENOMIC DNA]</scope>
    <source>
        <strain evidence="2 3">FERMP-21014</strain>
    </source>
</reference>
<feature type="compositionally biased region" description="Basic and acidic residues" evidence="1">
    <location>
        <begin position="14"/>
        <end position="25"/>
    </location>
</feature>
<dbReference type="AlphaFoldDB" id="A0A1Y1BX67"/>
<protein>
    <submittedName>
        <fullName evidence="2">Uncharacterized protein</fullName>
    </submittedName>
</protein>
<feature type="region of interest" description="Disordered" evidence="1">
    <location>
        <begin position="1"/>
        <end position="37"/>
    </location>
</feature>
<dbReference type="Proteomes" id="UP000218432">
    <property type="component" value="Chromosome 2"/>
</dbReference>
<evidence type="ECO:0000313" key="3">
    <source>
        <dbReference type="Proteomes" id="UP000218432"/>
    </source>
</evidence>
<evidence type="ECO:0000313" key="2">
    <source>
        <dbReference type="EMBL" id="BAX62027.1"/>
    </source>
</evidence>
<organism evidence="2 3">
    <name type="scientific">Burkholderia stabilis</name>
    <dbReference type="NCBI Taxonomy" id="95485"/>
    <lineage>
        <taxon>Bacteria</taxon>
        <taxon>Pseudomonadati</taxon>
        <taxon>Pseudomonadota</taxon>
        <taxon>Betaproteobacteria</taxon>
        <taxon>Burkholderiales</taxon>
        <taxon>Burkholderiaceae</taxon>
        <taxon>Burkholderia</taxon>
        <taxon>Burkholderia cepacia complex</taxon>
    </lineage>
</organism>
<dbReference type="EMBL" id="AP018112">
    <property type="protein sequence ID" value="BAX62027.1"/>
    <property type="molecule type" value="Genomic_DNA"/>
</dbReference>
<proteinExistence type="predicted"/>
<name>A0A1Y1BX67_9BURK</name>
<sequence length="37" mass="3879">MAMAGRFRPTGRYLSDDQVREEADPRSAAGIGTPAGA</sequence>